<reference evidence="6 7" key="1">
    <citation type="submission" date="2019-06" db="EMBL/GenBank/DDBJ databases">
        <title>Sequencing the genomes of 1000 actinobacteria strains.</title>
        <authorList>
            <person name="Klenk H.-P."/>
        </authorList>
    </citation>
    <scope>NUCLEOTIDE SEQUENCE [LARGE SCALE GENOMIC DNA]</scope>
    <source>
        <strain evidence="6 7">DSM 46699</strain>
    </source>
</reference>
<dbReference type="InterPro" id="IPR011335">
    <property type="entry name" value="Restrct_endonuc-II-like"/>
</dbReference>
<dbReference type="GO" id="GO:0009036">
    <property type="term" value="F:type II site-specific deoxyribonuclease activity"/>
    <property type="evidence" value="ECO:0007669"/>
    <property type="project" value="InterPro"/>
</dbReference>
<dbReference type="SUPFAM" id="SSF52980">
    <property type="entry name" value="Restriction endonuclease-like"/>
    <property type="match status" value="1"/>
</dbReference>
<keyword evidence="2 6" id="KW-0255">Endonuclease</keyword>
<evidence type="ECO:0000256" key="2">
    <source>
        <dbReference type="ARBA" id="ARBA00022759"/>
    </source>
</evidence>
<evidence type="ECO:0000256" key="1">
    <source>
        <dbReference type="ARBA" id="ARBA00022722"/>
    </source>
</evidence>
<dbReference type="AlphaFoldDB" id="A0A561TZM4"/>
<dbReference type="EMBL" id="VIWX01000007">
    <property type="protein sequence ID" value="TWF92570.1"/>
    <property type="molecule type" value="Genomic_DNA"/>
</dbReference>
<keyword evidence="3" id="KW-0378">Hydrolase</keyword>
<proteinExistence type="predicted"/>
<dbReference type="CDD" id="cd22338">
    <property type="entry name" value="NaeI-like"/>
    <property type="match status" value="1"/>
</dbReference>
<dbReference type="Proteomes" id="UP000316184">
    <property type="component" value="Unassembled WGS sequence"/>
</dbReference>
<dbReference type="InterPro" id="IPR015210">
    <property type="entry name" value="NaeI"/>
</dbReference>
<keyword evidence="1" id="KW-0540">Nuclease</keyword>
<evidence type="ECO:0000313" key="7">
    <source>
        <dbReference type="Proteomes" id="UP000316184"/>
    </source>
</evidence>
<feature type="region of interest" description="Disordered" evidence="4">
    <location>
        <begin position="1"/>
        <end position="29"/>
    </location>
</feature>
<dbReference type="InterPro" id="IPR037057">
    <property type="entry name" value="DNA_rep_MutH/T2_RE_sf"/>
</dbReference>
<evidence type="ECO:0000259" key="5">
    <source>
        <dbReference type="Pfam" id="PF09126"/>
    </source>
</evidence>
<dbReference type="InterPro" id="IPR036388">
    <property type="entry name" value="WH-like_DNA-bd_sf"/>
</dbReference>
<dbReference type="GO" id="GO:0009307">
    <property type="term" value="P:DNA restriction-modification system"/>
    <property type="evidence" value="ECO:0007669"/>
    <property type="project" value="InterPro"/>
</dbReference>
<comment type="caution">
    <text evidence="6">The sequence shown here is derived from an EMBL/GenBank/DDBJ whole genome shotgun (WGS) entry which is preliminary data.</text>
</comment>
<accession>A0A561TZM4</accession>
<evidence type="ECO:0000313" key="6">
    <source>
        <dbReference type="EMBL" id="TWF92570.1"/>
    </source>
</evidence>
<organism evidence="6 7">
    <name type="scientific">Saccharopolyspora dendranthemae</name>
    <dbReference type="NCBI Taxonomy" id="1181886"/>
    <lineage>
        <taxon>Bacteria</taxon>
        <taxon>Bacillati</taxon>
        <taxon>Actinomycetota</taxon>
        <taxon>Actinomycetes</taxon>
        <taxon>Pseudonocardiales</taxon>
        <taxon>Pseudonocardiaceae</taxon>
        <taxon>Saccharopolyspora</taxon>
    </lineage>
</organism>
<dbReference type="Pfam" id="PF09126">
    <property type="entry name" value="NaeI"/>
    <property type="match status" value="1"/>
</dbReference>
<feature type="domain" description="Type II restriction enzyme NaeI" evidence="5">
    <location>
        <begin position="62"/>
        <end position="355"/>
    </location>
</feature>
<evidence type="ECO:0000256" key="4">
    <source>
        <dbReference type="SAM" id="MobiDB-lite"/>
    </source>
</evidence>
<dbReference type="Gene3D" id="3.40.600.10">
    <property type="entry name" value="DNA mismatch repair MutH/Restriction endonuclease, type II"/>
    <property type="match status" value="1"/>
</dbReference>
<sequence>MGNDSRGPALRSKRNRFRVHPAPEKPMSTVRPARFGISTRVGAVPPPDLKPIVDWFDEQQDSRERFRWTLRDSLDELLDGQRTGRWCYQHLSKAEKTHLGTAIEVNLTKEFDIESGVDLDWRIGGIDLDCKFSREFGSWEIPMEMYRCSAHGDRSGSADHPAILVWLNEDSFQWAAGLFRVTDERLRWKSRGGAEPSERAYNRDNKRKIERNYFGEIFWLWGGIQFDLPVNVLLMMDDHRRGRILSSGSGQERVNQLFREVTGKIVGRHTVLTVAQQDDSPKRARDARNALRSEGIIVLGHLSAHVEIANILKLPAPAKGEWVSERLVAVDVDDERTKVKLDGIWWAIARPGELIQAGPRLPKDVLPDQARD</sequence>
<keyword evidence="7" id="KW-1185">Reference proteome</keyword>
<evidence type="ECO:0000256" key="3">
    <source>
        <dbReference type="ARBA" id="ARBA00022801"/>
    </source>
</evidence>
<name>A0A561TZM4_9PSEU</name>
<dbReference type="GO" id="GO:0003677">
    <property type="term" value="F:DNA binding"/>
    <property type="evidence" value="ECO:0007669"/>
    <property type="project" value="InterPro"/>
</dbReference>
<protein>
    <submittedName>
        <fullName evidence="6">Restriction endonuclease NaeI</fullName>
    </submittedName>
</protein>
<gene>
    <name evidence="6" type="ORF">FHU35_17213</name>
</gene>
<dbReference type="Gene3D" id="1.10.10.10">
    <property type="entry name" value="Winged helix-like DNA-binding domain superfamily/Winged helix DNA-binding domain"/>
    <property type="match status" value="1"/>
</dbReference>